<evidence type="ECO:0000313" key="4">
    <source>
        <dbReference type="Proteomes" id="UP000030185"/>
    </source>
</evidence>
<feature type="chain" id="PRO_5001944749" evidence="2">
    <location>
        <begin position="22"/>
        <end position="79"/>
    </location>
</feature>
<name>A0A098LM93_9BACT</name>
<sequence>MKKVIFSVIFSVLVAFGTSFAAVVSDSNISVVVKDKDKDKKKKKKECATKSNCSTSKKSCCASKGAENSAAPAEQKAAE</sequence>
<evidence type="ECO:0000313" key="3">
    <source>
        <dbReference type="EMBL" id="GAL87472.1"/>
    </source>
</evidence>
<feature type="region of interest" description="Disordered" evidence="1">
    <location>
        <begin position="51"/>
        <end position="79"/>
    </location>
</feature>
<protein>
    <submittedName>
        <fullName evidence="3">Uncharacterized protein</fullName>
    </submittedName>
</protein>
<dbReference type="AlphaFoldDB" id="A0A098LM93"/>
<accession>A0A098LM93</accession>
<dbReference type="Proteomes" id="UP000030185">
    <property type="component" value="Unassembled WGS sequence"/>
</dbReference>
<keyword evidence="2" id="KW-0732">Signal</keyword>
<feature type="signal peptide" evidence="2">
    <location>
        <begin position="1"/>
        <end position="21"/>
    </location>
</feature>
<reference evidence="3 4" key="1">
    <citation type="submission" date="2014-09" db="EMBL/GenBank/DDBJ databases">
        <title>Sporocytophaga myxococcoides PG-01 genome sequencing.</title>
        <authorList>
            <person name="Liu L."/>
            <person name="Gao P.J."/>
            <person name="Chen G.J."/>
            <person name="Wang L.S."/>
        </authorList>
    </citation>
    <scope>NUCLEOTIDE SEQUENCE [LARGE SCALE GENOMIC DNA]</scope>
    <source>
        <strain evidence="3 4">PG-01</strain>
    </source>
</reference>
<evidence type="ECO:0000256" key="1">
    <source>
        <dbReference type="SAM" id="MobiDB-lite"/>
    </source>
</evidence>
<proteinExistence type="predicted"/>
<evidence type="ECO:0000256" key="2">
    <source>
        <dbReference type="SAM" id="SignalP"/>
    </source>
</evidence>
<organism evidence="3 4">
    <name type="scientific">Sporocytophaga myxococcoides</name>
    <dbReference type="NCBI Taxonomy" id="153721"/>
    <lineage>
        <taxon>Bacteria</taxon>
        <taxon>Pseudomonadati</taxon>
        <taxon>Bacteroidota</taxon>
        <taxon>Cytophagia</taxon>
        <taxon>Cytophagales</taxon>
        <taxon>Cytophagaceae</taxon>
        <taxon>Sporocytophaga</taxon>
    </lineage>
</organism>
<dbReference type="RefSeq" id="WP_045468958.1">
    <property type="nucleotide sequence ID" value="NZ_BBLT01000013.1"/>
</dbReference>
<gene>
    <name evidence="3" type="ORF">MYP_4702</name>
</gene>
<dbReference type="STRING" id="153721.MYP_4702"/>
<keyword evidence="4" id="KW-1185">Reference proteome</keyword>
<dbReference type="EMBL" id="BBLT01000013">
    <property type="protein sequence ID" value="GAL87472.1"/>
    <property type="molecule type" value="Genomic_DNA"/>
</dbReference>
<comment type="caution">
    <text evidence="3">The sequence shown here is derived from an EMBL/GenBank/DDBJ whole genome shotgun (WGS) entry which is preliminary data.</text>
</comment>
<feature type="compositionally biased region" description="Low complexity" evidence="1">
    <location>
        <begin position="51"/>
        <end position="64"/>
    </location>
</feature>